<sequence length="140" mass="15066">MMKLVNDVFSWLVNGGATVIAVIGGTIAVKAWPLVHKILDNKEAITKSAKTKQHYEQLEQWAGTAVAAVSVNLDAMGSDKKKEAVRIVNRQLADHKIDIDIENVANVVEAAYQSFKLTQPASDTKVAAPAETINAAAVKE</sequence>
<dbReference type="Proteomes" id="UP001596282">
    <property type="component" value="Unassembled WGS sequence"/>
</dbReference>
<name>A0ABW1RX02_9LACO</name>
<dbReference type="EMBL" id="JBHSSC010000005">
    <property type="protein sequence ID" value="MFC6180036.1"/>
    <property type="molecule type" value="Genomic_DNA"/>
</dbReference>
<feature type="transmembrane region" description="Helical" evidence="1">
    <location>
        <begin position="12"/>
        <end position="32"/>
    </location>
</feature>
<keyword evidence="1" id="KW-0472">Membrane</keyword>
<protein>
    <submittedName>
        <fullName evidence="2">Phage holin, LLH family</fullName>
    </submittedName>
</protein>
<gene>
    <name evidence="2" type="ORF">ACFP5Y_02090</name>
</gene>
<evidence type="ECO:0000313" key="3">
    <source>
        <dbReference type="Proteomes" id="UP001596282"/>
    </source>
</evidence>
<dbReference type="RefSeq" id="WP_137628199.1">
    <property type="nucleotide sequence ID" value="NZ_BJDJ01000006.1"/>
</dbReference>
<keyword evidence="3" id="KW-1185">Reference proteome</keyword>
<comment type="caution">
    <text evidence="2">The sequence shown here is derived from an EMBL/GenBank/DDBJ whole genome shotgun (WGS) entry which is preliminary data.</text>
</comment>
<organism evidence="2 3">
    <name type="scientific">Lactiplantibacillus daowaiensis</name>
    <dbReference type="NCBI Taxonomy" id="2559918"/>
    <lineage>
        <taxon>Bacteria</taxon>
        <taxon>Bacillati</taxon>
        <taxon>Bacillota</taxon>
        <taxon>Bacilli</taxon>
        <taxon>Lactobacillales</taxon>
        <taxon>Lactobacillaceae</taxon>
        <taxon>Lactiplantibacillus</taxon>
    </lineage>
</organism>
<keyword evidence="1" id="KW-0812">Transmembrane</keyword>
<accession>A0ABW1RX02</accession>
<keyword evidence="1" id="KW-1133">Transmembrane helix</keyword>
<dbReference type="Pfam" id="PF09682">
    <property type="entry name" value="Phage_holin_6_1"/>
    <property type="match status" value="1"/>
</dbReference>
<reference evidence="3" key="1">
    <citation type="journal article" date="2019" name="Int. J. Syst. Evol. Microbiol.">
        <title>The Global Catalogue of Microorganisms (GCM) 10K type strain sequencing project: providing services to taxonomists for standard genome sequencing and annotation.</title>
        <authorList>
            <consortium name="The Broad Institute Genomics Platform"/>
            <consortium name="The Broad Institute Genome Sequencing Center for Infectious Disease"/>
            <person name="Wu L."/>
            <person name="Ma J."/>
        </authorList>
    </citation>
    <scope>NUCLEOTIDE SEQUENCE [LARGE SCALE GENOMIC DNA]</scope>
    <source>
        <strain evidence="3">CCM 8933</strain>
    </source>
</reference>
<dbReference type="InterPro" id="IPR010026">
    <property type="entry name" value="Phage_holin_LL-H"/>
</dbReference>
<evidence type="ECO:0000256" key="1">
    <source>
        <dbReference type="SAM" id="Phobius"/>
    </source>
</evidence>
<proteinExistence type="predicted"/>
<evidence type="ECO:0000313" key="2">
    <source>
        <dbReference type="EMBL" id="MFC6180036.1"/>
    </source>
</evidence>